<accession>A0AAJ0FZR0</accession>
<dbReference type="GO" id="GO:0008237">
    <property type="term" value="F:metallopeptidase activity"/>
    <property type="evidence" value="ECO:0007669"/>
    <property type="project" value="InterPro"/>
</dbReference>
<proteinExistence type="predicted"/>
<evidence type="ECO:0000313" key="3">
    <source>
        <dbReference type="Proteomes" id="UP001251528"/>
    </source>
</evidence>
<gene>
    <name evidence="2" type="ORF">QQS21_004578</name>
</gene>
<dbReference type="Proteomes" id="UP001251528">
    <property type="component" value="Unassembled WGS sequence"/>
</dbReference>
<evidence type="ECO:0000313" key="2">
    <source>
        <dbReference type="EMBL" id="KAK2601891.1"/>
    </source>
</evidence>
<feature type="region of interest" description="Disordered" evidence="1">
    <location>
        <begin position="266"/>
        <end position="322"/>
    </location>
</feature>
<keyword evidence="3" id="KW-1185">Reference proteome</keyword>
<dbReference type="AlphaFoldDB" id="A0AAJ0FZR0"/>
<evidence type="ECO:0000256" key="1">
    <source>
        <dbReference type="SAM" id="MobiDB-lite"/>
    </source>
</evidence>
<feature type="compositionally biased region" description="Basic and acidic residues" evidence="1">
    <location>
        <begin position="305"/>
        <end position="322"/>
    </location>
</feature>
<sequence>MTGNADERAFLTRAFASASILAELGQSNTEPGFSRNGDQLFQYLYGTEETDVLRVRINKDLQGIADAATPVHGEPTGRGPRDADVRVYCTHKRLKVGVPAEDGSERTFDTAIKEYLRSRFDCATALAFTILPHNRFEPDSLQVCPWFLAYAIKQDFQFQNQFRPGVLGSMISALKLDRLATWVKYTPVDLLQLFDKVMVHELSHTRRGGKTVDVGGYKGYGWKNCRTLSTKRGGENVPQNNADSIALFTSISGLINQGGMVNADGTFTSPGDGHNNDHGAQEAGKMEEHAEPASKPGVTRKAALRARESPSDALRFKERWFS</sequence>
<organism evidence="2 3">
    <name type="scientific">Conoideocrella luteorostrata</name>
    <dbReference type="NCBI Taxonomy" id="1105319"/>
    <lineage>
        <taxon>Eukaryota</taxon>
        <taxon>Fungi</taxon>
        <taxon>Dikarya</taxon>
        <taxon>Ascomycota</taxon>
        <taxon>Pezizomycotina</taxon>
        <taxon>Sordariomycetes</taxon>
        <taxon>Hypocreomycetidae</taxon>
        <taxon>Hypocreales</taxon>
        <taxon>Clavicipitaceae</taxon>
        <taxon>Conoideocrella</taxon>
    </lineage>
</organism>
<reference evidence="2" key="1">
    <citation type="submission" date="2023-06" db="EMBL/GenBank/DDBJ databases">
        <title>Conoideocrella luteorostrata (Hypocreales: Clavicipitaceae), a potential biocontrol fungus for elongate hemlock scale in United States Christmas tree production areas.</title>
        <authorList>
            <person name="Barrett H."/>
            <person name="Lovett B."/>
            <person name="Macias A.M."/>
            <person name="Stajich J.E."/>
            <person name="Kasson M.T."/>
        </authorList>
    </citation>
    <scope>NUCLEOTIDE SEQUENCE</scope>
    <source>
        <strain evidence="2">ARSEF 14590</strain>
    </source>
</reference>
<dbReference type="InterPro" id="IPR024079">
    <property type="entry name" value="MetalloPept_cat_dom_sf"/>
</dbReference>
<comment type="caution">
    <text evidence="2">The sequence shown here is derived from an EMBL/GenBank/DDBJ whole genome shotgun (WGS) entry which is preliminary data.</text>
</comment>
<name>A0AAJ0FZR0_9HYPO</name>
<feature type="compositionally biased region" description="Basic and acidic residues" evidence="1">
    <location>
        <begin position="274"/>
        <end position="292"/>
    </location>
</feature>
<dbReference type="EMBL" id="JASWJB010000068">
    <property type="protein sequence ID" value="KAK2601891.1"/>
    <property type="molecule type" value="Genomic_DNA"/>
</dbReference>
<dbReference type="Gene3D" id="3.40.390.10">
    <property type="entry name" value="Collagenase (Catalytic Domain)"/>
    <property type="match status" value="1"/>
</dbReference>
<protein>
    <submittedName>
        <fullName evidence="2">Uncharacterized protein</fullName>
    </submittedName>
</protein>